<evidence type="ECO:0000313" key="1">
    <source>
        <dbReference type="EMBL" id="TVZ72983.1"/>
    </source>
</evidence>
<dbReference type="EMBL" id="VISO01000002">
    <property type="protein sequence ID" value="TVZ72983.1"/>
    <property type="molecule type" value="Genomic_DNA"/>
</dbReference>
<dbReference type="Proteomes" id="UP000319824">
    <property type="component" value="Unassembled WGS sequence"/>
</dbReference>
<sequence length="117" mass="12626">MVPKKGTVVRNCPANNRFDCSRTIADALNGELGTGAQAAKTIMRWTGVSGRAAKYWLAGSRCPNGWQLILLARNSDAVLRAFLSMANRDLFEVSLELAAAQSTLARASAMLDSLRPE</sequence>
<dbReference type="AlphaFoldDB" id="A0A559TEF4"/>
<dbReference type="RefSeq" id="WP_022717831.1">
    <property type="nucleotide sequence ID" value="NZ_ATTQ01000018.1"/>
</dbReference>
<proteinExistence type="predicted"/>
<name>A0A559TEF4_9HYPH</name>
<protein>
    <submittedName>
        <fullName evidence="1">Uncharacterized protein</fullName>
    </submittedName>
</protein>
<reference evidence="1 2" key="1">
    <citation type="submission" date="2019-06" db="EMBL/GenBank/DDBJ databases">
        <title>Pac Bio to generate improved reference genome sequences for organisms with transposon mutant libraries (support for FEBA project).</title>
        <authorList>
            <person name="Blow M."/>
        </authorList>
    </citation>
    <scope>NUCLEOTIDE SEQUENCE [LARGE SCALE GENOMIC DNA]</scope>
    <source>
        <strain evidence="1 2">USDA 1844</strain>
    </source>
</reference>
<accession>A0A559TEF4</accession>
<evidence type="ECO:0000313" key="2">
    <source>
        <dbReference type="Proteomes" id="UP000319824"/>
    </source>
</evidence>
<organism evidence="1 2">
    <name type="scientific">Rhizobium mongolense USDA 1844</name>
    <dbReference type="NCBI Taxonomy" id="1079460"/>
    <lineage>
        <taxon>Bacteria</taxon>
        <taxon>Pseudomonadati</taxon>
        <taxon>Pseudomonadota</taxon>
        <taxon>Alphaproteobacteria</taxon>
        <taxon>Hyphomicrobiales</taxon>
        <taxon>Rhizobiaceae</taxon>
        <taxon>Rhizobium/Agrobacterium group</taxon>
        <taxon>Rhizobium</taxon>
    </lineage>
</organism>
<gene>
    <name evidence="1" type="ORF">BCL32_1178</name>
</gene>
<comment type="caution">
    <text evidence="1">The sequence shown here is derived from an EMBL/GenBank/DDBJ whole genome shotgun (WGS) entry which is preliminary data.</text>
</comment>